<dbReference type="InterPro" id="IPR014729">
    <property type="entry name" value="Rossmann-like_a/b/a_fold"/>
</dbReference>
<name>A0A1G7K0F2_9EURY</name>
<dbReference type="Gene3D" id="3.40.50.620">
    <property type="entry name" value="HUPs"/>
    <property type="match status" value="1"/>
</dbReference>
<accession>A0A1G7K0F2</accession>
<dbReference type="Proteomes" id="UP000199076">
    <property type="component" value="Unassembled WGS sequence"/>
</dbReference>
<reference evidence="3" key="1">
    <citation type="submission" date="2016-10" db="EMBL/GenBank/DDBJ databases">
        <authorList>
            <person name="Varghese N."/>
            <person name="Submissions S."/>
        </authorList>
    </citation>
    <scope>NUCLEOTIDE SEQUENCE [LARGE SCALE GENOMIC DNA]</scope>
    <source>
        <strain evidence="3">IBRC-M 10760</strain>
    </source>
</reference>
<evidence type="ECO:0000313" key="3">
    <source>
        <dbReference type="Proteomes" id="UP000199076"/>
    </source>
</evidence>
<dbReference type="STRING" id="660518.SAMN05216218_105127"/>
<evidence type="ECO:0000259" key="1">
    <source>
        <dbReference type="Pfam" id="PF00582"/>
    </source>
</evidence>
<sequence>MVVAHAVGGMTTFLVATASVHTTAAACDYLGERTTAADTVTVVSVTEPDGDPRDSGDATNVARTRLVDPTVETITEAGRPSEVIQSLVAERDVDEVLIGARRGDPDAAPGLGGTAADLLVSLDVPVVVVPLPDLS</sequence>
<feature type="domain" description="UspA" evidence="1">
    <location>
        <begin position="60"/>
        <end position="130"/>
    </location>
</feature>
<organism evidence="2 3">
    <name type="scientific">Halorientalis regularis</name>
    <dbReference type="NCBI Taxonomy" id="660518"/>
    <lineage>
        <taxon>Archaea</taxon>
        <taxon>Methanobacteriati</taxon>
        <taxon>Methanobacteriota</taxon>
        <taxon>Stenosarchaea group</taxon>
        <taxon>Halobacteria</taxon>
        <taxon>Halobacteriales</taxon>
        <taxon>Haloarculaceae</taxon>
        <taxon>Halorientalis</taxon>
    </lineage>
</organism>
<evidence type="ECO:0000313" key="2">
    <source>
        <dbReference type="EMBL" id="SDF30713.1"/>
    </source>
</evidence>
<dbReference type="EMBL" id="FNBK01000005">
    <property type="protein sequence ID" value="SDF30713.1"/>
    <property type="molecule type" value="Genomic_DNA"/>
</dbReference>
<protein>
    <submittedName>
        <fullName evidence="2">Universal stress protein family protein</fullName>
    </submittedName>
</protein>
<dbReference type="SUPFAM" id="SSF52402">
    <property type="entry name" value="Adenine nucleotide alpha hydrolases-like"/>
    <property type="match status" value="1"/>
</dbReference>
<gene>
    <name evidence="2" type="ORF">SAMN05216218_105127</name>
</gene>
<keyword evidence="3" id="KW-1185">Reference proteome</keyword>
<dbReference type="Pfam" id="PF00582">
    <property type="entry name" value="Usp"/>
    <property type="match status" value="1"/>
</dbReference>
<dbReference type="AlphaFoldDB" id="A0A1G7K0F2"/>
<proteinExistence type="predicted"/>
<dbReference type="InterPro" id="IPR006016">
    <property type="entry name" value="UspA"/>
</dbReference>